<dbReference type="GO" id="GO:0003677">
    <property type="term" value="F:DNA binding"/>
    <property type="evidence" value="ECO:0007669"/>
    <property type="project" value="UniProtKB-KW"/>
</dbReference>
<keyword evidence="7" id="KW-1185">Reference proteome</keyword>
<dbReference type="Gene3D" id="3.40.190.10">
    <property type="entry name" value="Periplasmic binding protein-like II"/>
    <property type="match status" value="2"/>
</dbReference>
<evidence type="ECO:0000259" key="5">
    <source>
        <dbReference type="PROSITE" id="PS50931"/>
    </source>
</evidence>
<dbReference type="Gene3D" id="1.10.10.10">
    <property type="entry name" value="Winged helix-like DNA-binding domain superfamily/Winged helix DNA-binding domain"/>
    <property type="match status" value="1"/>
</dbReference>
<comment type="similarity">
    <text evidence="1">Belongs to the LysR transcriptional regulatory family.</text>
</comment>
<dbReference type="Pfam" id="PF00126">
    <property type="entry name" value="HTH_1"/>
    <property type="match status" value="1"/>
</dbReference>
<keyword evidence="3 6" id="KW-0238">DNA-binding</keyword>
<reference evidence="6 7" key="1">
    <citation type="submission" date="2020-03" db="EMBL/GenBank/DDBJ databases">
        <title>Genomic Encyclopedia of Type Strains, Phase III (KMG-III): the genomes of soil and plant-associated and newly described type strains.</title>
        <authorList>
            <person name="Whitman W."/>
        </authorList>
    </citation>
    <scope>NUCLEOTIDE SEQUENCE [LARGE SCALE GENOMIC DNA]</scope>
    <source>
        <strain evidence="6 7">CECT 8804</strain>
    </source>
</reference>
<dbReference type="InterPro" id="IPR036388">
    <property type="entry name" value="WH-like_DNA-bd_sf"/>
</dbReference>
<dbReference type="PANTHER" id="PTHR30118">
    <property type="entry name" value="HTH-TYPE TRANSCRIPTIONAL REGULATOR LEUO-RELATED"/>
    <property type="match status" value="1"/>
</dbReference>
<dbReference type="Pfam" id="PF03466">
    <property type="entry name" value="LysR_substrate"/>
    <property type="match status" value="1"/>
</dbReference>
<protein>
    <submittedName>
        <fullName evidence="6">DNA-binding transcriptional LysR family regulator</fullName>
    </submittedName>
</protein>
<dbReference type="PRINTS" id="PR00039">
    <property type="entry name" value="HTHLYSR"/>
</dbReference>
<keyword evidence="2" id="KW-0805">Transcription regulation</keyword>
<evidence type="ECO:0000313" key="7">
    <source>
        <dbReference type="Proteomes" id="UP000727456"/>
    </source>
</evidence>
<dbReference type="Proteomes" id="UP000727456">
    <property type="component" value="Unassembled WGS sequence"/>
</dbReference>
<name>A0ABX0TMK4_9SPHN</name>
<dbReference type="PANTHER" id="PTHR30118:SF6">
    <property type="entry name" value="HTH-TYPE TRANSCRIPTIONAL REGULATOR LEUO"/>
    <property type="match status" value="1"/>
</dbReference>
<evidence type="ECO:0000256" key="4">
    <source>
        <dbReference type="ARBA" id="ARBA00023163"/>
    </source>
</evidence>
<dbReference type="PROSITE" id="PS50931">
    <property type="entry name" value="HTH_LYSR"/>
    <property type="match status" value="1"/>
</dbReference>
<dbReference type="InterPro" id="IPR005119">
    <property type="entry name" value="LysR_subst-bd"/>
</dbReference>
<gene>
    <name evidence="6" type="ORF">FHS31_000345</name>
</gene>
<dbReference type="RefSeq" id="WP_167071407.1">
    <property type="nucleotide sequence ID" value="NZ_JAAOZC010000001.1"/>
</dbReference>
<evidence type="ECO:0000256" key="3">
    <source>
        <dbReference type="ARBA" id="ARBA00023125"/>
    </source>
</evidence>
<dbReference type="SUPFAM" id="SSF46785">
    <property type="entry name" value="Winged helix' DNA-binding domain"/>
    <property type="match status" value="1"/>
</dbReference>
<evidence type="ECO:0000313" key="6">
    <source>
        <dbReference type="EMBL" id="NIJ06763.1"/>
    </source>
</evidence>
<sequence length="305" mass="34130">MRFKGLDLNLLGVFETLMRTRSVSRSAEELNLSQPALSSALKRLRDYFGDDILVAHGKRMLPTAYAESLLPQVLESLRAIESLIATSTRFDPATSQRTFRLCSSDYISTAVLAPLSRDLAREAPTVRLELLISEDQSFAQLEQGAIDLLITPEGYIDRSLPAEHLFDERHVIVGWRGNPLFAGPIDEAAFFAAGHVTVAIGYHRTPVFSDRALAMMGKQVRVEMVAPSFAVVPWLLMHTPRLALMHERLALVMAAHHPIAIAEIPFDFPTMRQMVQHHPARAGDPGLIWLRERLRDQGAINKKHQ</sequence>
<comment type="caution">
    <text evidence="6">The sequence shown here is derived from an EMBL/GenBank/DDBJ whole genome shotgun (WGS) entry which is preliminary data.</text>
</comment>
<evidence type="ECO:0000256" key="1">
    <source>
        <dbReference type="ARBA" id="ARBA00009437"/>
    </source>
</evidence>
<accession>A0ABX0TMK4</accession>
<feature type="domain" description="HTH lysR-type" evidence="5">
    <location>
        <begin position="6"/>
        <end position="63"/>
    </location>
</feature>
<evidence type="ECO:0000256" key="2">
    <source>
        <dbReference type="ARBA" id="ARBA00023015"/>
    </source>
</evidence>
<dbReference type="InterPro" id="IPR000847">
    <property type="entry name" value="LysR_HTH_N"/>
</dbReference>
<dbReference type="InterPro" id="IPR036390">
    <property type="entry name" value="WH_DNA-bd_sf"/>
</dbReference>
<proteinExistence type="inferred from homology"/>
<dbReference type="InterPro" id="IPR050389">
    <property type="entry name" value="LysR-type_TF"/>
</dbReference>
<dbReference type="EMBL" id="JAAOZC010000001">
    <property type="protein sequence ID" value="NIJ06763.1"/>
    <property type="molecule type" value="Genomic_DNA"/>
</dbReference>
<organism evidence="6 7">
    <name type="scientific">Sphingomonas vulcanisoli</name>
    <dbReference type="NCBI Taxonomy" id="1658060"/>
    <lineage>
        <taxon>Bacteria</taxon>
        <taxon>Pseudomonadati</taxon>
        <taxon>Pseudomonadota</taxon>
        <taxon>Alphaproteobacteria</taxon>
        <taxon>Sphingomonadales</taxon>
        <taxon>Sphingomonadaceae</taxon>
        <taxon>Sphingomonas</taxon>
    </lineage>
</organism>
<keyword evidence="4" id="KW-0804">Transcription</keyword>
<dbReference type="SUPFAM" id="SSF53850">
    <property type="entry name" value="Periplasmic binding protein-like II"/>
    <property type="match status" value="1"/>
</dbReference>